<protein>
    <submittedName>
        <fullName evidence="1">Uncharacterized protein</fullName>
    </submittedName>
</protein>
<dbReference type="Gene3D" id="3.30.160.250">
    <property type="match status" value="1"/>
</dbReference>
<accession>A0A1F7GAR7</accession>
<sequence length="62" mass="7150">MKTQILTYRTIIKKDDKGYHGFVPALLGCHTYGKNIEEVRKLLREAIGAWIESRAHEFGAFQ</sequence>
<dbReference type="Pfam" id="PF21748">
    <property type="entry name" value="UPF0150"/>
    <property type="match status" value="1"/>
</dbReference>
<evidence type="ECO:0000313" key="1">
    <source>
        <dbReference type="EMBL" id="OGK15997.1"/>
    </source>
</evidence>
<dbReference type="InterPro" id="IPR035069">
    <property type="entry name" value="TTHA1013/TTHA0281-like"/>
</dbReference>
<name>A0A1F7GAR7_9BACT</name>
<dbReference type="PANTHER" id="PTHR34504">
    <property type="entry name" value="ANTITOXIN HICB"/>
    <property type="match status" value="1"/>
</dbReference>
<dbReference type="InterPro" id="IPR049389">
    <property type="entry name" value="TTHA0281-like"/>
</dbReference>
<reference evidence="1 2" key="1">
    <citation type="journal article" date="2016" name="Nat. Commun.">
        <title>Thousands of microbial genomes shed light on interconnected biogeochemical processes in an aquifer system.</title>
        <authorList>
            <person name="Anantharaman K."/>
            <person name="Brown C.T."/>
            <person name="Hug L.A."/>
            <person name="Sharon I."/>
            <person name="Castelle C.J."/>
            <person name="Probst A.J."/>
            <person name="Thomas B.C."/>
            <person name="Singh A."/>
            <person name="Wilkins M.J."/>
            <person name="Karaoz U."/>
            <person name="Brodie E.L."/>
            <person name="Williams K.H."/>
            <person name="Hubbard S.S."/>
            <person name="Banfield J.F."/>
        </authorList>
    </citation>
    <scope>NUCLEOTIDE SEQUENCE [LARGE SCALE GENOMIC DNA]</scope>
</reference>
<organism evidence="1 2">
    <name type="scientific">Candidatus Roizmanbacteria bacterium RIFCSPHIGHO2_01_FULL_39_12b</name>
    <dbReference type="NCBI Taxonomy" id="1802030"/>
    <lineage>
        <taxon>Bacteria</taxon>
        <taxon>Candidatus Roizmaniibacteriota</taxon>
    </lineage>
</organism>
<dbReference type="Proteomes" id="UP000178372">
    <property type="component" value="Unassembled WGS sequence"/>
</dbReference>
<dbReference type="PANTHER" id="PTHR34504:SF2">
    <property type="entry name" value="UPF0150 PROTEIN SSL0259"/>
    <property type="match status" value="1"/>
</dbReference>
<evidence type="ECO:0000313" key="2">
    <source>
        <dbReference type="Proteomes" id="UP000178372"/>
    </source>
</evidence>
<gene>
    <name evidence="1" type="ORF">A2690_00905</name>
</gene>
<dbReference type="EMBL" id="MFZF01000022">
    <property type="protein sequence ID" value="OGK15997.1"/>
    <property type="molecule type" value="Genomic_DNA"/>
</dbReference>
<dbReference type="AlphaFoldDB" id="A0A1F7GAR7"/>
<dbReference type="InterPro" id="IPR051404">
    <property type="entry name" value="TA_system_antitoxin"/>
</dbReference>
<dbReference type="PROSITE" id="PS51257">
    <property type="entry name" value="PROKAR_LIPOPROTEIN"/>
    <property type="match status" value="1"/>
</dbReference>
<proteinExistence type="predicted"/>
<dbReference type="SUPFAM" id="SSF143100">
    <property type="entry name" value="TTHA1013/TTHA0281-like"/>
    <property type="match status" value="1"/>
</dbReference>
<comment type="caution">
    <text evidence="1">The sequence shown here is derived from an EMBL/GenBank/DDBJ whole genome shotgun (WGS) entry which is preliminary data.</text>
</comment>